<gene>
    <name evidence="5" type="primary">jg19865</name>
    <name evidence="5" type="ORF">PAEG_LOCUS11150</name>
</gene>
<reference evidence="5" key="1">
    <citation type="submission" date="2022-03" db="EMBL/GenBank/DDBJ databases">
        <authorList>
            <person name="Lindestad O."/>
        </authorList>
    </citation>
    <scope>NUCLEOTIDE SEQUENCE</scope>
</reference>
<evidence type="ECO:0000259" key="4">
    <source>
        <dbReference type="SMART" id="SM01318"/>
    </source>
</evidence>
<evidence type="ECO:0000256" key="2">
    <source>
        <dbReference type="ARBA" id="ARBA00022525"/>
    </source>
</evidence>
<dbReference type="EMBL" id="CAKXAJ010024931">
    <property type="protein sequence ID" value="CAH2232990.1"/>
    <property type="molecule type" value="Genomic_DNA"/>
</dbReference>
<evidence type="ECO:0000256" key="1">
    <source>
        <dbReference type="ARBA" id="ARBA00004613"/>
    </source>
</evidence>
<accession>A0A8S4RA75</accession>
<dbReference type="PANTHER" id="PTHR39957">
    <property type="entry name" value="AT09846P1-RELATED"/>
    <property type="match status" value="1"/>
</dbReference>
<keyword evidence="3" id="KW-0732">Signal</keyword>
<dbReference type="PANTHER" id="PTHR39957:SF1">
    <property type="entry name" value="AT09846P1-RELATED"/>
    <property type="match status" value="1"/>
</dbReference>
<feature type="chain" id="PRO_5035935104" evidence="3">
    <location>
        <begin position="18"/>
        <end position="105"/>
    </location>
</feature>
<comment type="caution">
    <text evidence="5">The sequence shown here is derived from an EMBL/GenBank/DDBJ whole genome shotgun (WGS) entry which is preliminary data.</text>
</comment>
<name>A0A8S4RA75_9NEOP</name>
<dbReference type="Pfam" id="PF15430">
    <property type="entry name" value="SVWC"/>
    <property type="match status" value="1"/>
</dbReference>
<keyword evidence="2" id="KW-0964">Secreted</keyword>
<feature type="signal peptide" evidence="3">
    <location>
        <begin position="1"/>
        <end position="17"/>
    </location>
</feature>
<dbReference type="AlphaFoldDB" id="A0A8S4RA75"/>
<evidence type="ECO:0000313" key="5">
    <source>
        <dbReference type="EMBL" id="CAH2232990.1"/>
    </source>
</evidence>
<dbReference type="OrthoDB" id="7390288at2759"/>
<keyword evidence="6" id="KW-1185">Reference proteome</keyword>
<evidence type="ECO:0000256" key="3">
    <source>
        <dbReference type="SAM" id="SignalP"/>
    </source>
</evidence>
<dbReference type="Proteomes" id="UP000838756">
    <property type="component" value="Unassembled WGS sequence"/>
</dbReference>
<dbReference type="SMART" id="SM01318">
    <property type="entry name" value="SVWC"/>
    <property type="match status" value="1"/>
</dbReference>
<comment type="subcellular location">
    <subcellularLocation>
        <location evidence="1">Secreted</location>
    </subcellularLocation>
</comment>
<proteinExistence type="predicted"/>
<feature type="domain" description="Single" evidence="4">
    <location>
        <begin position="37"/>
        <end position="101"/>
    </location>
</feature>
<organism evidence="5 6">
    <name type="scientific">Pararge aegeria aegeria</name>
    <dbReference type="NCBI Taxonomy" id="348720"/>
    <lineage>
        <taxon>Eukaryota</taxon>
        <taxon>Metazoa</taxon>
        <taxon>Ecdysozoa</taxon>
        <taxon>Arthropoda</taxon>
        <taxon>Hexapoda</taxon>
        <taxon>Insecta</taxon>
        <taxon>Pterygota</taxon>
        <taxon>Neoptera</taxon>
        <taxon>Endopterygota</taxon>
        <taxon>Lepidoptera</taxon>
        <taxon>Glossata</taxon>
        <taxon>Ditrysia</taxon>
        <taxon>Papilionoidea</taxon>
        <taxon>Nymphalidae</taxon>
        <taxon>Satyrinae</taxon>
        <taxon>Satyrini</taxon>
        <taxon>Parargina</taxon>
        <taxon>Pararge</taxon>
    </lineage>
</organism>
<dbReference type="InterPro" id="IPR053308">
    <property type="entry name" value="Vago-like"/>
</dbReference>
<dbReference type="InterPro" id="IPR029277">
    <property type="entry name" value="SVWC_dom"/>
</dbReference>
<sequence length="105" mass="11371">MLKQTVVFVTLVCVAYAAVGLAPLEEKPKKFAEIEGCYIAELDTVIPFGKSAPSKSSCMEYSCGKTLVQFVSCGAIAAAPPCYVVEDKTKPYPACCRTIRCDNRH</sequence>
<evidence type="ECO:0000313" key="6">
    <source>
        <dbReference type="Proteomes" id="UP000838756"/>
    </source>
</evidence>
<dbReference type="GO" id="GO:0005576">
    <property type="term" value="C:extracellular region"/>
    <property type="evidence" value="ECO:0007669"/>
    <property type="project" value="UniProtKB-SubCell"/>
</dbReference>
<protein>
    <submittedName>
        <fullName evidence="5">Jg19865 protein</fullName>
    </submittedName>
</protein>